<evidence type="ECO:0000259" key="2">
    <source>
        <dbReference type="Pfam" id="PF03109"/>
    </source>
</evidence>
<dbReference type="CDD" id="cd05121">
    <property type="entry name" value="ABC1_ADCK3-like"/>
    <property type="match status" value="1"/>
</dbReference>
<evidence type="ECO:0000313" key="3">
    <source>
        <dbReference type="EMBL" id="KAK2968269.1"/>
    </source>
</evidence>
<dbReference type="Proteomes" id="UP001187471">
    <property type="component" value="Unassembled WGS sequence"/>
</dbReference>
<dbReference type="PANTHER" id="PTHR10566:SF124">
    <property type="entry name" value="PROTEIN KINASE SUPERFAMILY PROTEIN"/>
    <property type="match status" value="1"/>
</dbReference>
<organism evidence="3 4">
    <name type="scientific">Escallonia rubra</name>
    <dbReference type="NCBI Taxonomy" id="112253"/>
    <lineage>
        <taxon>Eukaryota</taxon>
        <taxon>Viridiplantae</taxon>
        <taxon>Streptophyta</taxon>
        <taxon>Embryophyta</taxon>
        <taxon>Tracheophyta</taxon>
        <taxon>Spermatophyta</taxon>
        <taxon>Magnoliopsida</taxon>
        <taxon>eudicotyledons</taxon>
        <taxon>Gunneridae</taxon>
        <taxon>Pentapetalae</taxon>
        <taxon>asterids</taxon>
        <taxon>campanulids</taxon>
        <taxon>Escalloniales</taxon>
        <taxon>Escalloniaceae</taxon>
        <taxon>Escallonia</taxon>
    </lineage>
</organism>
<dbReference type="Pfam" id="PF03109">
    <property type="entry name" value="ABC1"/>
    <property type="match status" value="1"/>
</dbReference>
<dbReference type="InterPro" id="IPR004147">
    <property type="entry name" value="ABC1_dom"/>
</dbReference>
<gene>
    <name evidence="3" type="ORF">RJ640_019331</name>
</gene>
<dbReference type="InterPro" id="IPR050154">
    <property type="entry name" value="UbiB_kinase"/>
</dbReference>
<dbReference type="InterPro" id="IPR011009">
    <property type="entry name" value="Kinase-like_dom_sf"/>
</dbReference>
<protein>
    <recommendedName>
        <fullName evidence="2">ABC1 atypical kinase-like domain-containing protein</fullName>
    </recommendedName>
</protein>
<feature type="domain" description="ABC1 atypical kinase-like" evidence="2">
    <location>
        <begin position="33"/>
        <end position="147"/>
    </location>
</feature>
<dbReference type="EMBL" id="JAVXUO010002924">
    <property type="protein sequence ID" value="KAK2968269.1"/>
    <property type="molecule type" value="Genomic_DNA"/>
</dbReference>
<dbReference type="PANTHER" id="PTHR10566">
    <property type="entry name" value="CHAPERONE-ACTIVITY OF BC1 COMPLEX CABC1 -RELATED"/>
    <property type="match status" value="1"/>
</dbReference>
<evidence type="ECO:0000256" key="1">
    <source>
        <dbReference type="ARBA" id="ARBA00009670"/>
    </source>
</evidence>
<comment type="caution">
    <text evidence="3">The sequence shown here is derived from an EMBL/GenBank/DDBJ whole genome shotgun (WGS) entry which is preliminary data.</text>
</comment>
<dbReference type="SUPFAM" id="SSF56112">
    <property type="entry name" value="Protein kinase-like (PK-like)"/>
    <property type="match status" value="1"/>
</dbReference>
<proteinExistence type="inferred from homology"/>
<name>A0AA88QDD2_9ASTE</name>
<keyword evidence="4" id="KW-1185">Reference proteome</keyword>
<dbReference type="AlphaFoldDB" id="A0AA88QDD2"/>
<accession>A0AA88QDD2</accession>
<evidence type="ECO:0000313" key="4">
    <source>
        <dbReference type="Proteomes" id="UP001187471"/>
    </source>
</evidence>
<reference evidence="3" key="1">
    <citation type="submission" date="2022-12" db="EMBL/GenBank/DDBJ databases">
        <title>Draft genome assemblies for two species of Escallonia (Escalloniales).</title>
        <authorList>
            <person name="Chanderbali A."/>
            <person name="Dervinis C."/>
            <person name="Anghel I."/>
            <person name="Soltis D."/>
            <person name="Soltis P."/>
            <person name="Zapata F."/>
        </authorList>
    </citation>
    <scope>NUCLEOTIDE SEQUENCE</scope>
    <source>
        <strain evidence="3">UCBG92.1500</strain>
        <tissue evidence="3">Leaf</tissue>
    </source>
</reference>
<comment type="similarity">
    <text evidence="1">Belongs to the protein kinase superfamily. ADCK protein kinase family.</text>
</comment>
<sequence>MGYNGAWLGYDNDVLGGVEDKKSSHSTAHSNVDYQDKNCVKVPKIYWNLTRKAVLTMEWIDGIKLTDEAGISKACLNRKELIDQGLYCSLRQLLEVGFFHADPHPGNLVATKDGSLAYFDFGMMGEIPRHFRVGLIQVGRNRAQTNNTMVSAMKACVSRITSSGLIEDMMTEIK</sequence>